<gene>
    <name evidence="2" type="ORF">B5807_11283</name>
</gene>
<keyword evidence="1" id="KW-1133">Transmembrane helix</keyword>
<evidence type="ECO:0000313" key="2">
    <source>
        <dbReference type="EMBL" id="OSS44098.1"/>
    </source>
</evidence>
<name>A0A1Y2LMI4_EPING</name>
<feature type="transmembrane region" description="Helical" evidence="1">
    <location>
        <begin position="85"/>
        <end position="103"/>
    </location>
</feature>
<organism evidence="2 3">
    <name type="scientific">Epicoccum nigrum</name>
    <name type="common">Soil fungus</name>
    <name type="synonym">Epicoccum purpurascens</name>
    <dbReference type="NCBI Taxonomy" id="105696"/>
    <lineage>
        <taxon>Eukaryota</taxon>
        <taxon>Fungi</taxon>
        <taxon>Dikarya</taxon>
        <taxon>Ascomycota</taxon>
        <taxon>Pezizomycotina</taxon>
        <taxon>Dothideomycetes</taxon>
        <taxon>Pleosporomycetidae</taxon>
        <taxon>Pleosporales</taxon>
        <taxon>Pleosporineae</taxon>
        <taxon>Didymellaceae</taxon>
        <taxon>Epicoccum</taxon>
    </lineage>
</organism>
<dbReference type="EMBL" id="KZ107859">
    <property type="protein sequence ID" value="OSS44098.1"/>
    <property type="molecule type" value="Genomic_DNA"/>
</dbReference>
<accession>A0A1Y2LMI4</accession>
<keyword evidence="3" id="KW-1185">Reference proteome</keyword>
<dbReference type="Proteomes" id="UP000193240">
    <property type="component" value="Unassembled WGS sequence"/>
</dbReference>
<dbReference type="InParanoid" id="A0A1Y2LMI4"/>
<reference evidence="2 3" key="1">
    <citation type="journal article" date="2017" name="Genome Announc.">
        <title>Genome sequence of the saprophytic ascomycete Epicoccum nigrum ICMP 19927 strain isolated from New Zealand.</title>
        <authorList>
            <person name="Fokin M."/>
            <person name="Fleetwood D."/>
            <person name="Weir B.S."/>
            <person name="Villas-Boas S.G."/>
        </authorList>
    </citation>
    <scope>NUCLEOTIDE SEQUENCE [LARGE SCALE GENOMIC DNA]</scope>
    <source>
        <strain evidence="2 3">ICMP 19927</strain>
    </source>
</reference>
<sequence>MPLLPTPTPSRTLTRTAIEMDDIKTALQELSQSGATTFLQSPTVAHHANALTTVSWPRIGSVVAESDIPAAWRKTKLQNELQHQYMFLGAVCGIFFVGVLGVLTKEE</sequence>
<evidence type="ECO:0000256" key="1">
    <source>
        <dbReference type="SAM" id="Phobius"/>
    </source>
</evidence>
<dbReference type="AlphaFoldDB" id="A0A1Y2LMI4"/>
<evidence type="ECO:0000313" key="3">
    <source>
        <dbReference type="Proteomes" id="UP000193240"/>
    </source>
</evidence>
<proteinExistence type="predicted"/>
<keyword evidence="1" id="KW-0472">Membrane</keyword>
<keyword evidence="1" id="KW-0812">Transmembrane</keyword>
<protein>
    <submittedName>
        <fullName evidence="2">Uncharacterized protein</fullName>
    </submittedName>
</protein>